<dbReference type="RefSeq" id="WP_235837852.1">
    <property type="nucleotide sequence ID" value="NZ_FNLO01000004.1"/>
</dbReference>
<protein>
    <submittedName>
        <fullName evidence="3">Sirohydrochlorin cobaltochelatase</fullName>
    </submittedName>
</protein>
<dbReference type="SUPFAM" id="SSF53800">
    <property type="entry name" value="Chelatase"/>
    <property type="match status" value="1"/>
</dbReference>
<evidence type="ECO:0000256" key="2">
    <source>
        <dbReference type="ARBA" id="ARBA00023239"/>
    </source>
</evidence>
<dbReference type="PANTHER" id="PTHR33542:SF3">
    <property type="entry name" value="SIROHYDROCHLORIN FERROCHELATASE, CHLOROPLASTIC"/>
    <property type="match status" value="1"/>
</dbReference>
<keyword evidence="1" id="KW-0479">Metal-binding</keyword>
<dbReference type="PANTHER" id="PTHR33542">
    <property type="entry name" value="SIROHYDROCHLORIN FERROCHELATASE, CHLOROPLASTIC"/>
    <property type="match status" value="1"/>
</dbReference>
<keyword evidence="4" id="KW-1185">Reference proteome</keyword>
<evidence type="ECO:0000256" key="1">
    <source>
        <dbReference type="ARBA" id="ARBA00022723"/>
    </source>
</evidence>
<dbReference type="AlphaFoldDB" id="A0A1H2PN19"/>
<accession>A0A1H2PN19</accession>
<dbReference type="Gene3D" id="3.40.50.1400">
    <property type="match status" value="1"/>
</dbReference>
<dbReference type="EMBL" id="FNLO01000004">
    <property type="protein sequence ID" value="SDV48018.1"/>
    <property type="molecule type" value="Genomic_DNA"/>
</dbReference>
<dbReference type="InterPro" id="IPR050963">
    <property type="entry name" value="Sirohydro_Cobaltochel/CbiX"/>
</dbReference>
<evidence type="ECO:0000313" key="3">
    <source>
        <dbReference type="EMBL" id="SDV48018.1"/>
    </source>
</evidence>
<dbReference type="GO" id="GO:0046872">
    <property type="term" value="F:metal ion binding"/>
    <property type="evidence" value="ECO:0007669"/>
    <property type="project" value="UniProtKB-KW"/>
</dbReference>
<dbReference type="CDD" id="cd03416">
    <property type="entry name" value="CbiX_SirB_N"/>
    <property type="match status" value="1"/>
</dbReference>
<dbReference type="STRING" id="1770053.SAMN05216551_10486"/>
<gene>
    <name evidence="3" type="ORF">SAMN05216551_10486</name>
</gene>
<dbReference type="GO" id="GO:0016829">
    <property type="term" value="F:lyase activity"/>
    <property type="evidence" value="ECO:0007669"/>
    <property type="project" value="UniProtKB-KW"/>
</dbReference>
<name>A0A1H2PN19_9BURK</name>
<reference evidence="4" key="1">
    <citation type="submission" date="2016-09" db="EMBL/GenBank/DDBJ databases">
        <authorList>
            <person name="Varghese N."/>
            <person name="Submissions S."/>
        </authorList>
    </citation>
    <scope>NUCLEOTIDE SEQUENCE [LARGE SCALE GENOMIC DNA]</scope>
    <source>
        <strain evidence="4">JS23</strain>
    </source>
</reference>
<dbReference type="Pfam" id="PF01903">
    <property type="entry name" value="CbiX"/>
    <property type="match status" value="1"/>
</dbReference>
<proteinExistence type="predicted"/>
<organism evidence="3 4">
    <name type="scientific">Chitinasiproducens palmae</name>
    <dbReference type="NCBI Taxonomy" id="1770053"/>
    <lineage>
        <taxon>Bacteria</taxon>
        <taxon>Pseudomonadati</taxon>
        <taxon>Pseudomonadota</taxon>
        <taxon>Betaproteobacteria</taxon>
        <taxon>Burkholderiales</taxon>
        <taxon>Burkholderiaceae</taxon>
        <taxon>Chitinasiproducens</taxon>
    </lineage>
</organism>
<dbReference type="InterPro" id="IPR002762">
    <property type="entry name" value="CbiX-like"/>
</dbReference>
<sequence>MSVSDSAAFMHGLILFGHGARDPRWAEPFERLATLTRAGNAPVTLAYLELMTPSLGEAVTEQVSAGCTRITIVPVFFGRGAHLRRDLPALLDACRAAHPTIEIRLATAVGEEESVLQAIAAFCLRARDT</sequence>
<keyword evidence="2" id="KW-0456">Lyase</keyword>
<dbReference type="Proteomes" id="UP000243719">
    <property type="component" value="Unassembled WGS sequence"/>
</dbReference>
<evidence type="ECO:0000313" key="4">
    <source>
        <dbReference type="Proteomes" id="UP000243719"/>
    </source>
</evidence>